<feature type="domain" description="C2H2-type" evidence="10">
    <location>
        <begin position="186"/>
        <end position="213"/>
    </location>
</feature>
<protein>
    <submittedName>
        <fullName evidence="12">C2H2-type domain-containing protein</fullName>
    </submittedName>
</protein>
<keyword evidence="5" id="KW-0238">DNA-binding</keyword>
<dbReference type="InterPro" id="IPR050527">
    <property type="entry name" value="Snail/Krueppel_Znf"/>
</dbReference>
<dbReference type="SUPFAM" id="SSF57667">
    <property type="entry name" value="beta-beta-alpha zinc fingers"/>
    <property type="match status" value="2"/>
</dbReference>
<feature type="domain" description="C2H2-type" evidence="10">
    <location>
        <begin position="214"/>
        <end position="241"/>
    </location>
</feature>
<dbReference type="AlphaFoldDB" id="A0A914I8P2"/>
<feature type="coiled-coil region" evidence="8">
    <location>
        <begin position="112"/>
        <end position="146"/>
    </location>
</feature>
<proteinExistence type="predicted"/>
<feature type="domain" description="C2H2-type" evidence="10">
    <location>
        <begin position="242"/>
        <end position="265"/>
    </location>
</feature>
<evidence type="ECO:0000256" key="4">
    <source>
        <dbReference type="ARBA" id="ARBA00022833"/>
    </source>
</evidence>
<name>A0A914I8P2_GLORO</name>
<sequence>MERKRRRVVTSEEKKRSKEKEKVKRKREKKARALEKSAVAYASLTRTPLAAHLLRTLSITFVANFDYLDFSEEVRLLRARIAQLERQQTMNTRTSLRAKGNEAAKCVESERVEQLELALTKTNRKLEELGNNLKDEREKGMQLKGELTRMGKNQNKQQLNIVALQKTVAALNAKINGKVGVLDKRYKCTHCSFSSHRAQHLKMHKLIHTGEKPHKCQDCGQRFRQSNHLVNHQRVHTGEKPFKCNYCDKPFTQRSSLNRHLGRFH</sequence>
<evidence type="ECO:0000256" key="9">
    <source>
        <dbReference type="SAM" id="MobiDB-lite"/>
    </source>
</evidence>
<dbReference type="GO" id="GO:0000978">
    <property type="term" value="F:RNA polymerase II cis-regulatory region sequence-specific DNA binding"/>
    <property type="evidence" value="ECO:0007669"/>
    <property type="project" value="TreeGrafter"/>
</dbReference>
<dbReference type="InterPro" id="IPR036236">
    <property type="entry name" value="Znf_C2H2_sf"/>
</dbReference>
<dbReference type="FunFam" id="3.30.160.60:FF:000176">
    <property type="entry name" value="zinc finger protein 70"/>
    <property type="match status" value="1"/>
</dbReference>
<keyword evidence="1" id="KW-0479">Metal-binding</keyword>
<organism evidence="11 12">
    <name type="scientific">Globodera rostochiensis</name>
    <name type="common">Golden nematode worm</name>
    <name type="synonym">Heterodera rostochiensis</name>
    <dbReference type="NCBI Taxonomy" id="31243"/>
    <lineage>
        <taxon>Eukaryota</taxon>
        <taxon>Metazoa</taxon>
        <taxon>Ecdysozoa</taxon>
        <taxon>Nematoda</taxon>
        <taxon>Chromadorea</taxon>
        <taxon>Rhabditida</taxon>
        <taxon>Tylenchina</taxon>
        <taxon>Tylenchomorpha</taxon>
        <taxon>Tylenchoidea</taxon>
        <taxon>Heteroderidae</taxon>
        <taxon>Heteroderinae</taxon>
        <taxon>Globodera</taxon>
    </lineage>
</organism>
<evidence type="ECO:0000259" key="10">
    <source>
        <dbReference type="PROSITE" id="PS50157"/>
    </source>
</evidence>
<dbReference type="Proteomes" id="UP000887572">
    <property type="component" value="Unplaced"/>
</dbReference>
<keyword evidence="8" id="KW-0175">Coiled coil</keyword>
<dbReference type="Gene3D" id="3.30.160.60">
    <property type="entry name" value="Classic Zinc Finger"/>
    <property type="match status" value="3"/>
</dbReference>
<dbReference type="Pfam" id="PF00096">
    <property type="entry name" value="zf-C2H2"/>
    <property type="match status" value="2"/>
</dbReference>
<dbReference type="PANTHER" id="PTHR24388">
    <property type="entry name" value="ZINC FINGER PROTEIN"/>
    <property type="match status" value="1"/>
</dbReference>
<keyword evidence="3 7" id="KW-0863">Zinc-finger</keyword>
<dbReference type="SMART" id="SM00355">
    <property type="entry name" value="ZnF_C2H2"/>
    <property type="match status" value="3"/>
</dbReference>
<accession>A0A914I8P2</accession>
<dbReference type="FunFam" id="3.30.160.60:FF:002343">
    <property type="entry name" value="Zinc finger protein 33A"/>
    <property type="match status" value="1"/>
</dbReference>
<dbReference type="InterPro" id="IPR013087">
    <property type="entry name" value="Znf_C2H2_type"/>
</dbReference>
<dbReference type="PROSITE" id="PS50157">
    <property type="entry name" value="ZINC_FINGER_C2H2_2"/>
    <property type="match status" value="3"/>
</dbReference>
<evidence type="ECO:0000256" key="3">
    <source>
        <dbReference type="ARBA" id="ARBA00022771"/>
    </source>
</evidence>
<dbReference type="GO" id="GO:0000981">
    <property type="term" value="F:DNA-binding transcription factor activity, RNA polymerase II-specific"/>
    <property type="evidence" value="ECO:0007669"/>
    <property type="project" value="TreeGrafter"/>
</dbReference>
<dbReference type="PANTHER" id="PTHR24388:SF53">
    <property type="entry name" value="CHORION TRANSCRIPTION FACTOR CF2-RELATED"/>
    <property type="match status" value="1"/>
</dbReference>
<evidence type="ECO:0000256" key="6">
    <source>
        <dbReference type="ARBA" id="ARBA00023242"/>
    </source>
</evidence>
<keyword evidence="4" id="KW-0862">Zinc</keyword>
<feature type="region of interest" description="Disordered" evidence="9">
    <location>
        <begin position="1"/>
        <end position="29"/>
    </location>
</feature>
<evidence type="ECO:0000256" key="2">
    <source>
        <dbReference type="ARBA" id="ARBA00022737"/>
    </source>
</evidence>
<reference evidence="12" key="1">
    <citation type="submission" date="2022-11" db="UniProtKB">
        <authorList>
            <consortium name="WormBaseParasite"/>
        </authorList>
    </citation>
    <scope>IDENTIFICATION</scope>
</reference>
<evidence type="ECO:0000256" key="1">
    <source>
        <dbReference type="ARBA" id="ARBA00022723"/>
    </source>
</evidence>
<evidence type="ECO:0000256" key="5">
    <source>
        <dbReference type="ARBA" id="ARBA00023125"/>
    </source>
</evidence>
<evidence type="ECO:0000256" key="7">
    <source>
        <dbReference type="PROSITE-ProRule" id="PRU00042"/>
    </source>
</evidence>
<keyword evidence="11" id="KW-1185">Reference proteome</keyword>
<feature type="compositionally biased region" description="Basic and acidic residues" evidence="9">
    <location>
        <begin position="1"/>
        <end position="22"/>
    </location>
</feature>
<dbReference type="GO" id="GO:0008270">
    <property type="term" value="F:zinc ion binding"/>
    <property type="evidence" value="ECO:0007669"/>
    <property type="project" value="UniProtKB-KW"/>
</dbReference>
<dbReference type="WBParaSite" id="Gr19_v10_g7930.t1">
    <property type="protein sequence ID" value="Gr19_v10_g7930.t1"/>
    <property type="gene ID" value="Gr19_v10_g7930"/>
</dbReference>
<keyword evidence="2" id="KW-0677">Repeat</keyword>
<evidence type="ECO:0000256" key="8">
    <source>
        <dbReference type="SAM" id="Coils"/>
    </source>
</evidence>
<dbReference type="PROSITE" id="PS00028">
    <property type="entry name" value="ZINC_FINGER_C2H2_1"/>
    <property type="match status" value="2"/>
</dbReference>
<keyword evidence="6" id="KW-0539">Nucleus</keyword>
<evidence type="ECO:0000313" key="11">
    <source>
        <dbReference type="Proteomes" id="UP000887572"/>
    </source>
</evidence>
<evidence type="ECO:0000313" key="12">
    <source>
        <dbReference type="WBParaSite" id="Gr19_v10_g7930.t1"/>
    </source>
</evidence>